<keyword evidence="8 16" id="KW-0808">Transferase</keyword>
<evidence type="ECO:0000256" key="7">
    <source>
        <dbReference type="ARBA" id="ARBA00022676"/>
    </source>
</evidence>
<sequence length="459" mass="51627">MEQISILYSLAMVGLVWYFAMWSIGLLGCFAARRRYRSRPRSPLSVAEPASVPGVSILRPLKGLDTNLYENLESTFKQEYPTFEIVFSVADEGDQALPIVRELISKYPNINADVIVGEEVVGVNPKVNNLIRSYRQATNDILWVLDSNVLVDPGTLARSVDALVGSSSSPTRKNIALVHHVPFAFVNESQLGSRIEEAFLNTNHAKMYIAINTVAVESCVVGKSNLYRRSDIERLNGSLKRRNDQAGGEDAQSEYGLHVFGRFLAEDNMIASALWHELGQRHDLSCDVAHNVVGNMSLSDYIWRRVRWIRVRKHMVLAATILEPFTESVMLSVIAASSLSVLLGFPPWIFLALHFTLWLLVDLDVYASLAGHSLPKESAYGFIIAWAAREILAFPIWLLAIFGDEVVWRGKKYQVLRDGEVRHSSSSGWLASCSKWFRKGKDLHDYERIESPTDIRLDM</sequence>
<dbReference type="PANTHER" id="PTHR12726">
    <property type="entry name" value="CERAMIDE GLUCOSYLTRANSFERASE"/>
    <property type="match status" value="1"/>
</dbReference>
<comment type="similarity">
    <text evidence="4">Belongs to the glycosyltransferase 2 family.</text>
</comment>
<dbReference type="EC" id="2.4.1.80" evidence="5"/>
<accession>A0A5C3LVN2</accession>
<dbReference type="GO" id="GO:0016020">
    <property type="term" value="C:membrane"/>
    <property type="evidence" value="ECO:0007669"/>
    <property type="project" value="UniProtKB-SubCell"/>
</dbReference>
<keyword evidence="10 15" id="KW-1133">Transmembrane helix</keyword>
<evidence type="ECO:0000256" key="9">
    <source>
        <dbReference type="ARBA" id="ARBA00022692"/>
    </source>
</evidence>
<evidence type="ECO:0000256" key="14">
    <source>
        <dbReference type="ARBA" id="ARBA00032575"/>
    </source>
</evidence>
<dbReference type="GO" id="GO:0008120">
    <property type="term" value="F:ceramide glucosyltransferase activity"/>
    <property type="evidence" value="ECO:0007669"/>
    <property type="project" value="UniProtKB-EC"/>
</dbReference>
<evidence type="ECO:0000256" key="4">
    <source>
        <dbReference type="ARBA" id="ARBA00006739"/>
    </source>
</evidence>
<evidence type="ECO:0000256" key="6">
    <source>
        <dbReference type="ARBA" id="ARBA00019988"/>
    </source>
</evidence>
<keyword evidence="7" id="KW-0328">Glycosyltransferase</keyword>
<evidence type="ECO:0000256" key="5">
    <source>
        <dbReference type="ARBA" id="ARBA00012699"/>
    </source>
</evidence>
<comment type="subcellular location">
    <subcellularLocation>
        <location evidence="1">Membrane</location>
        <topology evidence="1">Multi-pass membrane protein</topology>
    </subcellularLocation>
</comment>
<evidence type="ECO:0000256" key="12">
    <source>
        <dbReference type="ARBA" id="ARBA00031017"/>
    </source>
</evidence>
<comment type="pathway">
    <text evidence="3">Sphingolipid metabolism.</text>
</comment>
<feature type="transmembrane region" description="Helical" evidence="15">
    <location>
        <begin position="6"/>
        <end position="32"/>
    </location>
</feature>
<evidence type="ECO:0000256" key="13">
    <source>
        <dbReference type="ARBA" id="ARBA00031543"/>
    </source>
</evidence>
<dbReference type="InterPro" id="IPR025993">
    <property type="entry name" value="Ceramide_glucosylTrfase"/>
</dbReference>
<dbReference type="Proteomes" id="UP000308652">
    <property type="component" value="Unassembled WGS sequence"/>
</dbReference>
<keyword evidence="17" id="KW-1185">Reference proteome</keyword>
<evidence type="ECO:0000256" key="11">
    <source>
        <dbReference type="ARBA" id="ARBA00023136"/>
    </source>
</evidence>
<dbReference type="Gene3D" id="3.90.550.10">
    <property type="entry name" value="Spore Coat Polysaccharide Biosynthesis Protein SpsA, Chain A"/>
    <property type="match status" value="1"/>
</dbReference>
<dbReference type="EMBL" id="ML213611">
    <property type="protein sequence ID" value="TFK36872.1"/>
    <property type="molecule type" value="Genomic_DNA"/>
</dbReference>
<feature type="transmembrane region" description="Helical" evidence="15">
    <location>
        <begin position="348"/>
        <end position="367"/>
    </location>
</feature>
<feature type="transmembrane region" description="Helical" evidence="15">
    <location>
        <begin position="379"/>
        <end position="402"/>
    </location>
</feature>
<organism evidence="16 17">
    <name type="scientific">Crucibulum laeve</name>
    <dbReference type="NCBI Taxonomy" id="68775"/>
    <lineage>
        <taxon>Eukaryota</taxon>
        <taxon>Fungi</taxon>
        <taxon>Dikarya</taxon>
        <taxon>Basidiomycota</taxon>
        <taxon>Agaricomycotina</taxon>
        <taxon>Agaricomycetes</taxon>
        <taxon>Agaricomycetidae</taxon>
        <taxon>Agaricales</taxon>
        <taxon>Agaricineae</taxon>
        <taxon>Nidulariaceae</taxon>
        <taxon>Crucibulum</taxon>
    </lineage>
</organism>
<dbReference type="OrthoDB" id="1483400at2759"/>
<comment type="pathway">
    <text evidence="2">Lipid metabolism; sphingolipid metabolism.</text>
</comment>
<name>A0A5C3LVN2_9AGAR</name>
<dbReference type="SUPFAM" id="SSF53448">
    <property type="entry name" value="Nucleotide-diphospho-sugar transferases"/>
    <property type="match status" value="1"/>
</dbReference>
<proteinExistence type="inferred from homology"/>
<dbReference type="InterPro" id="IPR029044">
    <property type="entry name" value="Nucleotide-diphossugar_trans"/>
</dbReference>
<evidence type="ECO:0000256" key="10">
    <source>
        <dbReference type="ARBA" id="ARBA00022989"/>
    </source>
</evidence>
<evidence type="ECO:0000256" key="2">
    <source>
        <dbReference type="ARBA" id="ARBA00004760"/>
    </source>
</evidence>
<dbReference type="GO" id="GO:0006679">
    <property type="term" value="P:glucosylceramide biosynthetic process"/>
    <property type="evidence" value="ECO:0007669"/>
    <property type="project" value="TreeGrafter"/>
</dbReference>
<evidence type="ECO:0000313" key="16">
    <source>
        <dbReference type="EMBL" id="TFK36872.1"/>
    </source>
</evidence>
<keyword evidence="11 15" id="KW-0472">Membrane</keyword>
<gene>
    <name evidence="16" type="ORF">BDQ12DRAFT_653680</name>
</gene>
<evidence type="ECO:0000256" key="8">
    <source>
        <dbReference type="ARBA" id="ARBA00022679"/>
    </source>
</evidence>
<evidence type="ECO:0000256" key="3">
    <source>
        <dbReference type="ARBA" id="ARBA00004991"/>
    </source>
</evidence>
<dbReference type="STRING" id="68775.A0A5C3LVN2"/>
<dbReference type="Pfam" id="PF13506">
    <property type="entry name" value="Glyco_transf_21"/>
    <property type="match status" value="1"/>
</dbReference>
<dbReference type="PANTHER" id="PTHR12726:SF0">
    <property type="entry name" value="CERAMIDE GLUCOSYLTRANSFERASE"/>
    <property type="match status" value="1"/>
</dbReference>
<dbReference type="AlphaFoldDB" id="A0A5C3LVN2"/>
<evidence type="ECO:0000313" key="17">
    <source>
        <dbReference type="Proteomes" id="UP000308652"/>
    </source>
</evidence>
<keyword evidence="9 15" id="KW-0812">Transmembrane</keyword>
<evidence type="ECO:0000256" key="1">
    <source>
        <dbReference type="ARBA" id="ARBA00004141"/>
    </source>
</evidence>
<evidence type="ECO:0000256" key="15">
    <source>
        <dbReference type="SAM" id="Phobius"/>
    </source>
</evidence>
<protein>
    <recommendedName>
        <fullName evidence="6">Ceramide glucosyltransferase</fullName>
        <ecNumber evidence="5">2.4.1.80</ecNumber>
    </recommendedName>
    <alternativeName>
        <fullName evidence="13">Glucosylceramide synthase</fullName>
    </alternativeName>
    <alternativeName>
        <fullName evidence="14">UDP-glucose ceramide glucosyltransferase</fullName>
    </alternativeName>
    <alternativeName>
        <fullName evidence="12">UDP-glucose:N-acylsphingosine D-glucosyltransferase</fullName>
    </alternativeName>
</protein>
<reference evidence="16 17" key="1">
    <citation type="journal article" date="2019" name="Nat. Ecol. Evol.">
        <title>Megaphylogeny resolves global patterns of mushroom evolution.</title>
        <authorList>
            <person name="Varga T."/>
            <person name="Krizsan K."/>
            <person name="Foldi C."/>
            <person name="Dima B."/>
            <person name="Sanchez-Garcia M."/>
            <person name="Sanchez-Ramirez S."/>
            <person name="Szollosi G.J."/>
            <person name="Szarkandi J.G."/>
            <person name="Papp V."/>
            <person name="Albert L."/>
            <person name="Andreopoulos W."/>
            <person name="Angelini C."/>
            <person name="Antonin V."/>
            <person name="Barry K.W."/>
            <person name="Bougher N.L."/>
            <person name="Buchanan P."/>
            <person name="Buyck B."/>
            <person name="Bense V."/>
            <person name="Catcheside P."/>
            <person name="Chovatia M."/>
            <person name="Cooper J."/>
            <person name="Damon W."/>
            <person name="Desjardin D."/>
            <person name="Finy P."/>
            <person name="Geml J."/>
            <person name="Haridas S."/>
            <person name="Hughes K."/>
            <person name="Justo A."/>
            <person name="Karasinski D."/>
            <person name="Kautmanova I."/>
            <person name="Kiss B."/>
            <person name="Kocsube S."/>
            <person name="Kotiranta H."/>
            <person name="LaButti K.M."/>
            <person name="Lechner B.E."/>
            <person name="Liimatainen K."/>
            <person name="Lipzen A."/>
            <person name="Lukacs Z."/>
            <person name="Mihaltcheva S."/>
            <person name="Morgado L.N."/>
            <person name="Niskanen T."/>
            <person name="Noordeloos M.E."/>
            <person name="Ohm R.A."/>
            <person name="Ortiz-Santana B."/>
            <person name="Ovrebo C."/>
            <person name="Racz N."/>
            <person name="Riley R."/>
            <person name="Savchenko A."/>
            <person name="Shiryaev A."/>
            <person name="Soop K."/>
            <person name="Spirin V."/>
            <person name="Szebenyi C."/>
            <person name="Tomsovsky M."/>
            <person name="Tulloss R.E."/>
            <person name="Uehling J."/>
            <person name="Grigoriev I.V."/>
            <person name="Vagvolgyi C."/>
            <person name="Papp T."/>
            <person name="Martin F.M."/>
            <person name="Miettinen O."/>
            <person name="Hibbett D.S."/>
            <person name="Nagy L.G."/>
        </authorList>
    </citation>
    <scope>NUCLEOTIDE SEQUENCE [LARGE SCALE GENOMIC DNA]</scope>
    <source>
        <strain evidence="16 17">CBS 166.37</strain>
    </source>
</reference>
<dbReference type="UniPathway" id="UPA00222"/>